<accession>A0A158I159</accession>
<dbReference type="AlphaFoldDB" id="A0A158I159"/>
<evidence type="ECO:0000313" key="3">
    <source>
        <dbReference type="Proteomes" id="UP000054893"/>
    </source>
</evidence>
<keyword evidence="1" id="KW-0732">Signal</keyword>
<name>A0A158I159_CABSO</name>
<reference evidence="2 3" key="1">
    <citation type="submission" date="2016-01" db="EMBL/GenBank/DDBJ databases">
        <authorList>
            <person name="Oliw E.H."/>
        </authorList>
    </citation>
    <scope>NUCLEOTIDE SEQUENCE [LARGE SCALE GENOMIC DNA]</scope>
    <source>
        <strain evidence="2">LMG 22029</strain>
    </source>
</reference>
<sequence>MLMALWALIGLAPAQASHDPCLGPAWAMSAKDAVSCDFADASKAATHGAGNFTGRRTKTAFIITPASPRTGMALVISDRIVSPEYAPEYAREIGAYGGWINESWRVRQMFCDVL</sequence>
<proteinExistence type="predicted"/>
<feature type="chain" id="PRO_5007810654" description="Lipoprotein" evidence="1">
    <location>
        <begin position="17"/>
        <end position="114"/>
    </location>
</feature>
<feature type="signal peptide" evidence="1">
    <location>
        <begin position="1"/>
        <end position="16"/>
    </location>
</feature>
<protein>
    <recommendedName>
        <fullName evidence="4">Lipoprotein</fullName>
    </recommendedName>
</protein>
<evidence type="ECO:0000313" key="2">
    <source>
        <dbReference type="EMBL" id="SAL50365.1"/>
    </source>
</evidence>
<dbReference type="Proteomes" id="UP000054893">
    <property type="component" value="Unassembled WGS sequence"/>
</dbReference>
<dbReference type="EMBL" id="FCOC02000023">
    <property type="protein sequence ID" value="SAL50365.1"/>
    <property type="molecule type" value="Genomic_DNA"/>
</dbReference>
<evidence type="ECO:0008006" key="4">
    <source>
        <dbReference type="Google" id="ProtNLM"/>
    </source>
</evidence>
<organism evidence="2 3">
    <name type="scientific">Caballeronia sordidicola</name>
    <name type="common">Burkholderia sordidicola</name>
    <dbReference type="NCBI Taxonomy" id="196367"/>
    <lineage>
        <taxon>Bacteria</taxon>
        <taxon>Pseudomonadati</taxon>
        <taxon>Pseudomonadota</taxon>
        <taxon>Betaproteobacteria</taxon>
        <taxon>Burkholderiales</taxon>
        <taxon>Burkholderiaceae</taxon>
        <taxon>Caballeronia</taxon>
    </lineage>
</organism>
<gene>
    <name evidence="2" type="ORF">AWB64_05326</name>
</gene>
<evidence type="ECO:0000256" key="1">
    <source>
        <dbReference type="SAM" id="SignalP"/>
    </source>
</evidence>